<reference evidence="3" key="1">
    <citation type="submission" date="2015-07" db="EMBL/GenBank/DDBJ databases">
        <authorList>
            <person name="Rodrigo-Torres Lidia"/>
            <person name="Arahal R.David."/>
        </authorList>
    </citation>
    <scope>NUCLEOTIDE SEQUENCE [LARGE SCALE GENOMIC DNA]</scope>
    <source>
        <strain evidence="3">CECT 5112</strain>
    </source>
</reference>
<organism evidence="2 3">
    <name type="scientific">Roseibium alexandrii</name>
    <dbReference type="NCBI Taxonomy" id="388408"/>
    <lineage>
        <taxon>Bacteria</taxon>
        <taxon>Pseudomonadati</taxon>
        <taxon>Pseudomonadota</taxon>
        <taxon>Alphaproteobacteria</taxon>
        <taxon>Hyphomicrobiales</taxon>
        <taxon>Stappiaceae</taxon>
        <taxon>Roseibium</taxon>
    </lineage>
</organism>
<sequence length="171" mass="18783">MTTTSNPTANVRPFRPGDLSCLLPLNNAAVPAVNELSAEELLDLIGQSLVCLVAEIDEEPVGFLLSISDGADYASANYRWLSKNVSNFSYTDRICVDETRRGLKIGEKLYKALFDHLKDTGRSFVCEVNSRPPNPGSLRFHQRLGFEEIGTADHGEKAVVFLRKDPLGAAE</sequence>
<evidence type="ECO:0000313" key="3">
    <source>
        <dbReference type="Proteomes" id="UP000053235"/>
    </source>
</evidence>
<dbReference type="AlphaFoldDB" id="A0A0M7AL47"/>
<dbReference type="EMBL" id="CXWD01000020">
    <property type="protein sequence ID" value="CTQ75126.1"/>
    <property type="molecule type" value="Genomic_DNA"/>
</dbReference>
<proteinExistence type="predicted"/>
<dbReference type="Pfam" id="PF00583">
    <property type="entry name" value="Acetyltransf_1"/>
    <property type="match status" value="1"/>
</dbReference>
<dbReference type="PIRSF" id="PIRSF028520">
    <property type="entry name" value="UCP028520"/>
    <property type="match status" value="1"/>
</dbReference>
<dbReference type="GO" id="GO:0016747">
    <property type="term" value="F:acyltransferase activity, transferring groups other than amino-acyl groups"/>
    <property type="evidence" value="ECO:0007669"/>
    <property type="project" value="InterPro"/>
</dbReference>
<accession>A0A0M7AL47</accession>
<dbReference type="RefSeq" id="WP_055673384.1">
    <property type="nucleotide sequence ID" value="NZ_CXWD01000020.1"/>
</dbReference>
<dbReference type="InterPro" id="IPR016181">
    <property type="entry name" value="Acyl_CoA_acyltransferase"/>
</dbReference>
<dbReference type="PROSITE" id="PS51186">
    <property type="entry name" value="GNAT"/>
    <property type="match status" value="1"/>
</dbReference>
<dbReference type="InterPro" id="IPR016890">
    <property type="entry name" value="UCP028520"/>
</dbReference>
<keyword evidence="3" id="KW-1185">Reference proteome</keyword>
<dbReference type="SUPFAM" id="SSF55729">
    <property type="entry name" value="Acyl-CoA N-acyltransferases (Nat)"/>
    <property type="match status" value="1"/>
</dbReference>
<name>A0A0M7AL47_9HYPH</name>
<dbReference type="Gene3D" id="3.40.630.30">
    <property type="match status" value="1"/>
</dbReference>
<feature type="domain" description="N-acetyltransferase" evidence="1">
    <location>
        <begin position="9"/>
        <end position="166"/>
    </location>
</feature>
<keyword evidence="2" id="KW-0808">Transferase</keyword>
<dbReference type="Proteomes" id="UP000053235">
    <property type="component" value="Unassembled WGS sequence"/>
</dbReference>
<evidence type="ECO:0000259" key="1">
    <source>
        <dbReference type="PROSITE" id="PS51186"/>
    </source>
</evidence>
<dbReference type="CDD" id="cd04301">
    <property type="entry name" value="NAT_SF"/>
    <property type="match status" value="1"/>
</dbReference>
<evidence type="ECO:0000313" key="2">
    <source>
        <dbReference type="EMBL" id="CTQ75126.1"/>
    </source>
</evidence>
<gene>
    <name evidence="2" type="ORF">LAX5112_04119</name>
</gene>
<dbReference type="STRING" id="388408.LAX5112_04119"/>
<protein>
    <submittedName>
        <fullName evidence="2">Putative acetyltransferase, GNAT superfamily</fullName>
    </submittedName>
</protein>
<dbReference type="InterPro" id="IPR000182">
    <property type="entry name" value="GNAT_dom"/>
</dbReference>